<dbReference type="Gene3D" id="2.30.30.100">
    <property type="match status" value="1"/>
</dbReference>
<dbReference type="InterPro" id="IPR019050">
    <property type="entry name" value="FDF_dom"/>
</dbReference>
<feature type="region of interest" description="Disordered" evidence="2">
    <location>
        <begin position="200"/>
        <end position="241"/>
    </location>
</feature>
<sequence length="241" mass="26246">MSQYIGKTISLISNKGLRYVGVLDKISADDATVSLKSVRPFGTEGRMAEQGLPSMEVMPSAEIYDYVVFRGSDVKDLNVLDTPIDQVRPVTYYAPPAAATLSGSAAPAATPTTDTPEPTKTSSEAPRERAVPTPALGFSDAYDFEEANRRFEKEKQQDAAAKPTYDKKSLFFDSISLNEHQGSMRWHDEKTLNMDTFGQAYAHKGRGGSRGRGGRGRGNGYRGRGRGNRGRGSAEAKPEWA</sequence>
<evidence type="ECO:0000256" key="2">
    <source>
        <dbReference type="SAM" id="MobiDB-lite"/>
    </source>
</evidence>
<evidence type="ECO:0000256" key="1">
    <source>
        <dbReference type="PROSITE-ProRule" id="PRU00869"/>
    </source>
</evidence>
<dbReference type="GO" id="GO:0010494">
    <property type="term" value="C:cytoplasmic stress granule"/>
    <property type="evidence" value="ECO:0007669"/>
    <property type="project" value="EnsemblFungi"/>
</dbReference>
<dbReference type="GO" id="GO:0000932">
    <property type="term" value="C:P-body"/>
    <property type="evidence" value="ECO:0007669"/>
    <property type="project" value="EnsemblFungi"/>
</dbReference>
<dbReference type="SMART" id="SM01271">
    <property type="entry name" value="LSM14"/>
    <property type="match status" value="1"/>
</dbReference>
<feature type="compositionally biased region" description="Low complexity" evidence="2">
    <location>
        <begin position="101"/>
        <end position="123"/>
    </location>
</feature>
<dbReference type="CDD" id="cd01736">
    <property type="entry name" value="LSm14_N"/>
    <property type="match status" value="1"/>
</dbReference>
<dbReference type="OrthoDB" id="21539at2759"/>
<dbReference type="Pfam" id="PF12701">
    <property type="entry name" value="LSM14"/>
    <property type="match status" value="1"/>
</dbReference>
<dbReference type="GO" id="GO:0045947">
    <property type="term" value="P:negative regulation of translational initiation"/>
    <property type="evidence" value="ECO:0007669"/>
    <property type="project" value="EnsemblFungi"/>
</dbReference>
<name>A0A1A0HJS7_9ASCO</name>
<feature type="short sequence motif" description="TFG box" evidence="1">
    <location>
        <begin position="181"/>
        <end position="201"/>
    </location>
</feature>
<proteinExistence type="predicted"/>
<dbReference type="PANTHER" id="PTHR13586">
    <property type="entry name" value="SCD6 PROTEIN-RELATED"/>
    <property type="match status" value="1"/>
</dbReference>
<reference evidence="4 5" key="1">
    <citation type="submission" date="2016-05" db="EMBL/GenBank/DDBJ databases">
        <title>Comparative genomics of biotechnologically important yeasts.</title>
        <authorList>
            <consortium name="DOE Joint Genome Institute"/>
            <person name="Riley R."/>
            <person name="Haridas S."/>
            <person name="Wolfe K.H."/>
            <person name="Lopes M.R."/>
            <person name="Hittinger C.T."/>
            <person name="Goker M."/>
            <person name="Salamov A."/>
            <person name="Wisecaver J."/>
            <person name="Long T.M."/>
            <person name="Aerts A.L."/>
            <person name="Barry K."/>
            <person name="Choi C."/>
            <person name="Clum A."/>
            <person name="Coughlan A.Y."/>
            <person name="Deshpande S."/>
            <person name="Douglass A.P."/>
            <person name="Hanson S.J."/>
            <person name="Klenk H.-P."/>
            <person name="LaButti K."/>
            <person name="Lapidus A."/>
            <person name="Lindquist E."/>
            <person name="Lipzen A."/>
            <person name="Meier-kolthoff J.P."/>
            <person name="Ohm R.A."/>
            <person name="Otillar R.P."/>
            <person name="Pangilinan J."/>
            <person name="Peng Y."/>
            <person name="Rokas A."/>
            <person name="Rosa C.A."/>
            <person name="Scheuner C."/>
            <person name="Sibirny A.A."/>
            <person name="Slot J.C."/>
            <person name="Stielow J.B."/>
            <person name="Sun H."/>
            <person name="Kurtzman C.P."/>
            <person name="Blackwell M."/>
            <person name="Grigoriev I.V."/>
            <person name="Jeffries T.W."/>
        </authorList>
    </citation>
    <scope>NUCLEOTIDE SEQUENCE [LARGE SCALE GENOMIC DNA]</scope>
    <source>
        <strain evidence="4 5">NRRL YB-4993</strain>
    </source>
</reference>
<comment type="caution">
    <text evidence="4">The sequence shown here is derived from an EMBL/GenBank/DDBJ whole genome shotgun (WGS) entry which is preliminary data.</text>
</comment>
<dbReference type="SMART" id="SM01199">
    <property type="entry name" value="FDF"/>
    <property type="match status" value="1"/>
</dbReference>
<dbReference type="InterPro" id="IPR025609">
    <property type="entry name" value="Lsm14-like_N"/>
</dbReference>
<dbReference type="EMBL" id="LXTC01000001">
    <property type="protein sequence ID" value="OBA24068.1"/>
    <property type="molecule type" value="Genomic_DNA"/>
</dbReference>
<keyword evidence="5" id="KW-1185">Reference proteome</keyword>
<dbReference type="GO" id="GO:0031370">
    <property type="term" value="F:eukaryotic initiation factor 4G binding"/>
    <property type="evidence" value="ECO:0007669"/>
    <property type="project" value="EnsemblFungi"/>
</dbReference>
<dbReference type="STRING" id="869754.A0A1A0HJS7"/>
<accession>A0A1A0HJS7</accession>
<evidence type="ECO:0000313" key="4">
    <source>
        <dbReference type="EMBL" id="OBA24068.1"/>
    </source>
</evidence>
<evidence type="ECO:0000259" key="3">
    <source>
        <dbReference type="PROSITE" id="PS51536"/>
    </source>
</evidence>
<feature type="domain" description="TFG box profile" evidence="3">
    <location>
        <begin position="181"/>
        <end position="201"/>
    </location>
</feature>
<dbReference type="Proteomes" id="UP000092555">
    <property type="component" value="Unassembled WGS sequence"/>
</dbReference>
<feature type="compositionally biased region" description="Basic and acidic residues" evidence="2">
    <location>
        <begin position="232"/>
        <end position="241"/>
    </location>
</feature>
<dbReference type="InterPro" id="IPR010920">
    <property type="entry name" value="LSM_dom_sf"/>
</dbReference>
<dbReference type="RefSeq" id="XP_018714549.1">
    <property type="nucleotide sequence ID" value="XM_018856792.1"/>
</dbReference>
<dbReference type="PANTHER" id="PTHR13586:SF0">
    <property type="entry name" value="TRAILER HITCH, ISOFORM H"/>
    <property type="match status" value="1"/>
</dbReference>
<dbReference type="GO" id="GO:0033962">
    <property type="term" value="P:P-body assembly"/>
    <property type="evidence" value="ECO:0007669"/>
    <property type="project" value="EnsemblFungi"/>
</dbReference>
<dbReference type="GO" id="GO:0003729">
    <property type="term" value="F:mRNA binding"/>
    <property type="evidence" value="ECO:0007669"/>
    <property type="project" value="EnsemblFungi"/>
</dbReference>
<dbReference type="InterPro" id="IPR025768">
    <property type="entry name" value="TFG_box"/>
</dbReference>
<dbReference type="AlphaFoldDB" id="A0A1A0HJS7"/>
<dbReference type="GeneID" id="30029768"/>
<evidence type="ECO:0000313" key="5">
    <source>
        <dbReference type="Proteomes" id="UP000092555"/>
    </source>
</evidence>
<feature type="compositionally biased region" description="Basic residues" evidence="2">
    <location>
        <begin position="203"/>
        <end position="215"/>
    </location>
</feature>
<organism evidence="4 5">
    <name type="scientific">Metschnikowia bicuspidata var. bicuspidata NRRL YB-4993</name>
    <dbReference type="NCBI Taxonomy" id="869754"/>
    <lineage>
        <taxon>Eukaryota</taxon>
        <taxon>Fungi</taxon>
        <taxon>Dikarya</taxon>
        <taxon>Ascomycota</taxon>
        <taxon>Saccharomycotina</taxon>
        <taxon>Pichiomycetes</taxon>
        <taxon>Metschnikowiaceae</taxon>
        <taxon>Metschnikowia</taxon>
    </lineage>
</organism>
<feature type="region of interest" description="Disordered" evidence="2">
    <location>
        <begin position="101"/>
        <end position="131"/>
    </location>
</feature>
<dbReference type="SUPFAM" id="SSF50182">
    <property type="entry name" value="Sm-like ribonucleoproteins"/>
    <property type="match status" value="1"/>
</dbReference>
<dbReference type="PROSITE" id="PS51536">
    <property type="entry name" value="TFG"/>
    <property type="match status" value="1"/>
</dbReference>
<protein>
    <recommendedName>
        <fullName evidence="3">TFG box profile domain-containing protein</fullName>
    </recommendedName>
</protein>
<dbReference type="GO" id="GO:0034063">
    <property type="term" value="P:stress granule assembly"/>
    <property type="evidence" value="ECO:0007669"/>
    <property type="project" value="EnsemblFungi"/>
</dbReference>
<gene>
    <name evidence="4" type="ORF">METBIDRAFT_36879</name>
</gene>